<dbReference type="InterPro" id="IPR037524">
    <property type="entry name" value="PA14/GLEYA"/>
</dbReference>
<dbReference type="FunCoup" id="A0A2P6NHP0">
    <property type="interactions" value="8"/>
</dbReference>
<keyword evidence="3" id="KW-0325">Glycoprotein</keyword>
<gene>
    <name evidence="7" type="ORF">PROFUN_04360</name>
</gene>
<evidence type="ECO:0000256" key="2">
    <source>
        <dbReference type="ARBA" id="ARBA00022729"/>
    </source>
</evidence>
<dbReference type="NCBIfam" id="TIGR02148">
    <property type="entry name" value="Fibro_Slime"/>
    <property type="match status" value="1"/>
</dbReference>
<dbReference type="InterPro" id="IPR011874">
    <property type="entry name" value="Fibro_Slime"/>
</dbReference>
<dbReference type="EMBL" id="MDYQ01000081">
    <property type="protein sequence ID" value="PRP83486.1"/>
    <property type="molecule type" value="Genomic_DNA"/>
</dbReference>
<dbReference type="Pfam" id="PF07691">
    <property type="entry name" value="PA14"/>
    <property type="match status" value="1"/>
</dbReference>
<dbReference type="Pfam" id="PF00526">
    <property type="entry name" value="Dicty_CTDC"/>
    <property type="match status" value="5"/>
</dbReference>
<dbReference type="AlphaFoldDB" id="A0A2P6NHP0"/>
<organism evidence="7 8">
    <name type="scientific">Planoprotostelium fungivorum</name>
    <dbReference type="NCBI Taxonomy" id="1890364"/>
    <lineage>
        <taxon>Eukaryota</taxon>
        <taxon>Amoebozoa</taxon>
        <taxon>Evosea</taxon>
        <taxon>Variosea</taxon>
        <taxon>Cavosteliida</taxon>
        <taxon>Cavosteliaceae</taxon>
        <taxon>Planoprotostelium</taxon>
    </lineage>
</organism>
<dbReference type="Proteomes" id="UP000241769">
    <property type="component" value="Unassembled WGS sequence"/>
</dbReference>
<feature type="transmembrane region" description="Helical" evidence="4">
    <location>
        <begin position="733"/>
        <end position="758"/>
    </location>
</feature>
<keyword evidence="8" id="KW-1185">Reference proteome</keyword>
<dbReference type="PANTHER" id="PTHR31137:SF29">
    <property type="entry name" value="PROTEIN PSIA-RELATED"/>
    <property type="match status" value="1"/>
</dbReference>
<evidence type="ECO:0000256" key="4">
    <source>
        <dbReference type="SAM" id="Phobius"/>
    </source>
</evidence>
<reference evidence="7 8" key="1">
    <citation type="journal article" date="2018" name="Genome Biol. Evol.">
        <title>Multiple Roots of Fruiting Body Formation in Amoebozoa.</title>
        <authorList>
            <person name="Hillmann F."/>
            <person name="Forbes G."/>
            <person name="Novohradska S."/>
            <person name="Ferling I."/>
            <person name="Riege K."/>
            <person name="Groth M."/>
            <person name="Westermann M."/>
            <person name="Marz M."/>
            <person name="Spaller T."/>
            <person name="Winckler T."/>
            <person name="Schaap P."/>
            <person name="Glockner G."/>
        </authorList>
    </citation>
    <scope>NUCLEOTIDE SEQUENCE [LARGE SCALE GENOMIC DNA]</scope>
    <source>
        <strain evidence="7 8">Jena</strain>
    </source>
</reference>
<proteinExistence type="inferred from homology"/>
<dbReference type="InterPro" id="IPR001673">
    <property type="entry name" value="S_mold_repeat"/>
</dbReference>
<dbReference type="OrthoDB" id="5946640at2759"/>
<dbReference type="SMART" id="SM00758">
    <property type="entry name" value="PA14"/>
    <property type="match status" value="1"/>
</dbReference>
<feature type="domain" description="PA14" evidence="6">
    <location>
        <begin position="112"/>
        <end position="276"/>
    </location>
</feature>
<keyword evidence="2 5" id="KW-0732">Signal</keyword>
<dbReference type="PANTHER" id="PTHR31137">
    <property type="entry name" value="PROTEIN PSIB-RELATED-RELATED"/>
    <property type="match status" value="1"/>
</dbReference>
<feature type="chain" id="PRO_5015176641" description="PA14 domain-containing protein" evidence="5">
    <location>
        <begin position="18"/>
        <end position="798"/>
    </location>
</feature>
<keyword evidence="4" id="KW-0812">Transmembrane</keyword>
<dbReference type="InterPro" id="IPR051154">
    <property type="entry name" value="Prespore-cell_inducing_factor"/>
</dbReference>
<keyword evidence="4" id="KW-1133">Transmembrane helix</keyword>
<keyword evidence="4" id="KW-0472">Membrane</keyword>
<evidence type="ECO:0000256" key="1">
    <source>
        <dbReference type="ARBA" id="ARBA00008709"/>
    </source>
</evidence>
<evidence type="ECO:0000259" key="6">
    <source>
        <dbReference type="PROSITE" id="PS51820"/>
    </source>
</evidence>
<dbReference type="PROSITE" id="PS51820">
    <property type="entry name" value="PA14"/>
    <property type="match status" value="1"/>
</dbReference>
<dbReference type="SUPFAM" id="SSF56988">
    <property type="entry name" value="Anthrax protective antigen"/>
    <property type="match status" value="1"/>
</dbReference>
<dbReference type="GO" id="GO:0005576">
    <property type="term" value="C:extracellular region"/>
    <property type="evidence" value="ECO:0007669"/>
    <property type="project" value="TreeGrafter"/>
</dbReference>
<comment type="caution">
    <text evidence="7">The sequence shown here is derived from an EMBL/GenBank/DDBJ whole genome shotgun (WGS) entry which is preliminary data.</text>
</comment>
<name>A0A2P6NHP0_9EUKA</name>
<comment type="similarity">
    <text evidence="1">Belongs to the prespore-cell-inducing factor family.</text>
</comment>
<evidence type="ECO:0000256" key="3">
    <source>
        <dbReference type="ARBA" id="ARBA00023180"/>
    </source>
</evidence>
<evidence type="ECO:0000313" key="7">
    <source>
        <dbReference type="EMBL" id="PRP83486.1"/>
    </source>
</evidence>
<dbReference type="InParanoid" id="A0A2P6NHP0"/>
<evidence type="ECO:0000256" key="5">
    <source>
        <dbReference type="SAM" id="SignalP"/>
    </source>
</evidence>
<dbReference type="InterPro" id="IPR011658">
    <property type="entry name" value="PA14_dom"/>
</dbReference>
<accession>A0A2P6NHP0</accession>
<evidence type="ECO:0000313" key="8">
    <source>
        <dbReference type="Proteomes" id="UP000241769"/>
    </source>
</evidence>
<protein>
    <recommendedName>
        <fullName evidence="6">PA14 domain-containing protein</fullName>
    </recommendedName>
</protein>
<sequence length="798" mass="84723">MKVYLLVIACILANAVAQTPAPSTLTLQAQFRDVWPCSNAKYCGQFLDPFNCTKQGYRCHPDFERYLGDDRGIPQTNLGKDNLPVFDAAGNHPSITNSDTFYAFYHDLWPNGTATGYTIYIPKNITLSQMNPGCNTTASPGCDRIYQGVYPEFFQIDGLGFGEYANDDGGRYGHNFGFTMMVSNIFQYNGGEIFSFTGDDDVWVFINNKLVLDLGGIHQAESQSINIDQLGLTKGRGYDFRVFYNERMTIKSTFNMITSLALQCPYYDHCNVCGGDGQSCCTNCKARTLCEKAACNVASPDCVYTPIECDTSRDNKCYTTSCSSSLGCQQTATVCDDGNPCTSNLCSNATGCYFPQMSDNKVCTTDTCTSTGMKYTDKCNMVSDKGCDGNGNCYSKTLVSCADTTCQINGVCNPNTGACTYTPRSCPSTDNCRKNYHCDNTYGCVSDPVVCPASASCTSYSCSPNNGSCTPAFAPSATCKACPSNCTSDACTTRSCDFTTGKCIETKVCPDLNKCTPQNCNINNGQCTPAPIACVTTDPCHPLNCSLDTGKCAALTNVCDDKNLCTTDTCSVQNGKAVCSNQLTCPTSFCNSTTCNPATGQCTYTPADCNSGNLCSIGFCNKTSDSCAYNPVVCDDGLACTDDTCNSTTGTCSFTNNCDDNSICTDDTCDRVTGNCTFTDLPTPTNASNLCQLFFCDRVLGNQSTPLACYPTDSCHCNPAVGCECKNGLTVGAIAGITAGAIAGIAVGGAAGAAVLGFGAKKGYDMFVSDAISAGGIQNNPLHVPAASGSENPMYEMT</sequence>
<feature type="signal peptide" evidence="5">
    <location>
        <begin position="1"/>
        <end position="17"/>
    </location>
</feature>